<feature type="chain" id="PRO_5046676342" evidence="1">
    <location>
        <begin position="21"/>
        <end position="311"/>
    </location>
</feature>
<evidence type="ECO:0000259" key="2">
    <source>
        <dbReference type="Pfam" id="PF07589"/>
    </source>
</evidence>
<proteinExistence type="predicted"/>
<dbReference type="NCBIfam" id="TIGR02595">
    <property type="entry name" value="PEP_CTERM"/>
    <property type="match status" value="1"/>
</dbReference>
<keyword evidence="4" id="KW-1185">Reference proteome</keyword>
<dbReference type="Pfam" id="PF07589">
    <property type="entry name" value="PEP-CTERM"/>
    <property type="match status" value="1"/>
</dbReference>
<evidence type="ECO:0000313" key="3">
    <source>
        <dbReference type="EMBL" id="MFD2276386.1"/>
    </source>
</evidence>
<gene>
    <name evidence="3" type="ORF">ACFSQZ_07890</name>
</gene>
<dbReference type="RefSeq" id="WP_377094164.1">
    <property type="nucleotide sequence ID" value="NZ_JBHSJM010000001.1"/>
</dbReference>
<evidence type="ECO:0000313" key="4">
    <source>
        <dbReference type="Proteomes" id="UP001597297"/>
    </source>
</evidence>
<name>A0ABW5E1Y5_9BACT</name>
<dbReference type="Proteomes" id="UP001597297">
    <property type="component" value="Unassembled WGS sequence"/>
</dbReference>
<sequence>MKKSLPALSACLLMMTGVNAATFTWDGGGTDTRLITADNWDSAPSFNNEADLILTNAKAVGSTYGNMTVRSLTFDNTATANQSFSVWRSATRARAFNFASSTGTAALTSNTNANVAINGGIHTNGTQNAVNLVNDLHITNNGTGTLSLNARIAGAGNISILGGDVVFGSAQNNYTGNTFLDAGSLSLSSGSGLSFSIGANGINNGISGAGGLLSLGGTFNLDLTGASTTLGDSWILVDATNLTETYENTFSLSSTLGSFTENSGVWSISENGIGYEFSETTGLLTAVAIPEPSSTALIGLGSLTLILRRRR</sequence>
<feature type="domain" description="Ice-binding protein C-terminal" evidence="2">
    <location>
        <begin position="288"/>
        <end position="310"/>
    </location>
</feature>
<reference evidence="4" key="1">
    <citation type="journal article" date="2019" name="Int. J. Syst. Evol. Microbiol.">
        <title>The Global Catalogue of Microorganisms (GCM) 10K type strain sequencing project: providing services to taxonomists for standard genome sequencing and annotation.</title>
        <authorList>
            <consortium name="The Broad Institute Genomics Platform"/>
            <consortium name="The Broad Institute Genome Sequencing Center for Infectious Disease"/>
            <person name="Wu L."/>
            <person name="Ma J."/>
        </authorList>
    </citation>
    <scope>NUCLEOTIDE SEQUENCE [LARGE SCALE GENOMIC DNA]</scope>
    <source>
        <strain evidence="4">JCM 16545</strain>
    </source>
</reference>
<evidence type="ECO:0000256" key="1">
    <source>
        <dbReference type="SAM" id="SignalP"/>
    </source>
</evidence>
<dbReference type="EMBL" id="JBHUJC010000024">
    <property type="protein sequence ID" value="MFD2276386.1"/>
    <property type="molecule type" value="Genomic_DNA"/>
</dbReference>
<feature type="signal peptide" evidence="1">
    <location>
        <begin position="1"/>
        <end position="20"/>
    </location>
</feature>
<dbReference type="InterPro" id="IPR013424">
    <property type="entry name" value="Ice-binding_C"/>
</dbReference>
<protein>
    <submittedName>
        <fullName evidence="3">PEP-CTERM sorting domain-containing protein</fullName>
    </submittedName>
</protein>
<comment type="caution">
    <text evidence="3">The sequence shown here is derived from an EMBL/GenBank/DDBJ whole genome shotgun (WGS) entry which is preliminary data.</text>
</comment>
<organism evidence="3 4">
    <name type="scientific">Rubritalea spongiae</name>
    <dbReference type="NCBI Taxonomy" id="430797"/>
    <lineage>
        <taxon>Bacteria</taxon>
        <taxon>Pseudomonadati</taxon>
        <taxon>Verrucomicrobiota</taxon>
        <taxon>Verrucomicrobiia</taxon>
        <taxon>Verrucomicrobiales</taxon>
        <taxon>Rubritaleaceae</taxon>
        <taxon>Rubritalea</taxon>
    </lineage>
</organism>
<keyword evidence="1" id="KW-0732">Signal</keyword>
<accession>A0ABW5E1Y5</accession>